<comment type="caution">
    <text evidence="1">The sequence shown here is derived from an EMBL/GenBank/DDBJ whole genome shotgun (WGS) entry which is preliminary data.</text>
</comment>
<evidence type="ECO:0008006" key="3">
    <source>
        <dbReference type="Google" id="ProtNLM"/>
    </source>
</evidence>
<dbReference type="EMBL" id="AWXU01000035">
    <property type="protein sequence ID" value="KFN49494.1"/>
    <property type="molecule type" value="Genomic_DNA"/>
</dbReference>
<protein>
    <recommendedName>
        <fullName evidence="3">ATPase</fullName>
    </recommendedName>
</protein>
<dbReference type="Proteomes" id="UP000029391">
    <property type="component" value="Unassembled WGS sequence"/>
</dbReference>
<evidence type="ECO:0000313" key="2">
    <source>
        <dbReference type="Proteomes" id="UP000029391"/>
    </source>
</evidence>
<dbReference type="STRING" id="1121013.GCA_000426365_00922"/>
<dbReference type="Gene3D" id="3.30.530.20">
    <property type="match status" value="1"/>
</dbReference>
<dbReference type="RefSeq" id="WP_026816353.1">
    <property type="nucleotide sequence ID" value="NZ_AUFF01000002.1"/>
</dbReference>
<dbReference type="InterPro" id="IPR023393">
    <property type="entry name" value="START-like_dom_sf"/>
</dbReference>
<gene>
    <name evidence="1" type="ORF">P873_11005</name>
</gene>
<dbReference type="OrthoDB" id="6388102at2"/>
<accession>A0A091BFC7</accession>
<name>A0A091BFC7_9GAMM</name>
<reference evidence="1 2" key="1">
    <citation type="submission" date="2013-09" db="EMBL/GenBank/DDBJ databases">
        <title>Genome sequencing of Arenimonas composti.</title>
        <authorList>
            <person name="Chen F."/>
            <person name="Wang G."/>
        </authorList>
    </citation>
    <scope>NUCLEOTIDE SEQUENCE [LARGE SCALE GENOMIC DNA]</scope>
    <source>
        <strain evidence="1 2">TR7-09</strain>
    </source>
</reference>
<sequence>MPDTRRLKYTTTIAAPVPTVWRLMLAHESYRRWTAPFAEGSDFVGTWEEGSRIVFTGPSGDGMVAEIAVNREHEYISIRHLGVIQDGVEDTTSDAVRAWAPAYENYRFTAVPEGTRLDVELDVSDEWAAHMDAAWPKALAVLKALSEAESAAH</sequence>
<dbReference type="eggNOG" id="COG3832">
    <property type="taxonomic scope" value="Bacteria"/>
</dbReference>
<dbReference type="SUPFAM" id="SSF55961">
    <property type="entry name" value="Bet v1-like"/>
    <property type="match status" value="1"/>
</dbReference>
<dbReference type="AlphaFoldDB" id="A0A091BFC7"/>
<evidence type="ECO:0000313" key="1">
    <source>
        <dbReference type="EMBL" id="KFN49494.1"/>
    </source>
</evidence>
<proteinExistence type="predicted"/>
<keyword evidence="2" id="KW-1185">Reference proteome</keyword>
<organism evidence="1 2">
    <name type="scientific">Arenimonas composti TR7-09 = DSM 18010</name>
    <dbReference type="NCBI Taxonomy" id="1121013"/>
    <lineage>
        <taxon>Bacteria</taxon>
        <taxon>Pseudomonadati</taxon>
        <taxon>Pseudomonadota</taxon>
        <taxon>Gammaproteobacteria</taxon>
        <taxon>Lysobacterales</taxon>
        <taxon>Lysobacteraceae</taxon>
        <taxon>Arenimonas</taxon>
    </lineage>
</organism>